<evidence type="ECO:0000259" key="18">
    <source>
        <dbReference type="PROSITE" id="PS51865"/>
    </source>
</evidence>
<dbReference type="EMBL" id="JYDV01000032">
    <property type="protein sequence ID" value="KRZ39764.1"/>
    <property type="molecule type" value="Genomic_DNA"/>
</dbReference>
<keyword evidence="16" id="KW-1133">Transmembrane helix</keyword>
<feature type="repeat" description="WD" evidence="15">
    <location>
        <begin position="876"/>
        <end position="917"/>
    </location>
</feature>
<comment type="caution">
    <text evidence="19">The sequence shown here is derived from an EMBL/GenBank/DDBJ whole genome shotgun (WGS) entry which is preliminary data.</text>
</comment>
<evidence type="ECO:0000256" key="5">
    <source>
        <dbReference type="ARBA" id="ARBA00022574"/>
    </source>
</evidence>
<keyword evidence="10 16" id="KW-0472">Membrane</keyword>
<evidence type="ECO:0000256" key="9">
    <source>
        <dbReference type="ARBA" id="ARBA00023034"/>
    </source>
</evidence>
<dbReference type="Pfam" id="PF04495">
    <property type="entry name" value="GRASP55_65"/>
    <property type="match status" value="1"/>
</dbReference>
<dbReference type="FunFam" id="2.30.42.10:FF:000056">
    <property type="entry name" value="Golgi reassembly-stacking protein 2 isoform 1"/>
    <property type="match status" value="1"/>
</dbReference>
<dbReference type="PROSITE" id="PS50896">
    <property type="entry name" value="LISH"/>
    <property type="match status" value="1"/>
</dbReference>
<dbReference type="PROSITE" id="PS50294">
    <property type="entry name" value="WD_REPEATS_REGION"/>
    <property type="match status" value="2"/>
</dbReference>
<reference evidence="21 22" key="1">
    <citation type="submission" date="2015-01" db="EMBL/GenBank/DDBJ databases">
        <title>Evolution of Trichinella species and genotypes.</title>
        <authorList>
            <person name="Korhonen P.K."/>
            <person name="Edoardo P."/>
            <person name="Giuseppe L.R."/>
            <person name="Gasser R.B."/>
        </authorList>
    </citation>
    <scope>NUCLEOTIDE SEQUENCE [LARGE SCALE GENOMIC DNA]</scope>
    <source>
        <strain evidence="20">ISS176</strain>
        <strain evidence="19">ISS588</strain>
    </source>
</reference>
<dbReference type="SMART" id="SM00667">
    <property type="entry name" value="LisH"/>
    <property type="match status" value="1"/>
</dbReference>
<dbReference type="Proteomes" id="UP000054805">
    <property type="component" value="Unassembled WGS sequence"/>
</dbReference>
<proteinExistence type="inferred from homology"/>
<evidence type="ECO:0000313" key="20">
    <source>
        <dbReference type="EMBL" id="KRZ39764.1"/>
    </source>
</evidence>
<keyword evidence="11" id="KW-0508">mRNA splicing</keyword>
<feature type="repeat" description="WD" evidence="15">
    <location>
        <begin position="834"/>
        <end position="875"/>
    </location>
</feature>
<evidence type="ECO:0000256" key="13">
    <source>
        <dbReference type="ARBA" id="ARBA00025801"/>
    </source>
</evidence>
<dbReference type="GO" id="GO:0000398">
    <property type="term" value="P:mRNA splicing, via spliceosome"/>
    <property type="evidence" value="ECO:0007669"/>
    <property type="project" value="InterPro"/>
</dbReference>
<evidence type="ECO:0000256" key="10">
    <source>
        <dbReference type="ARBA" id="ARBA00023136"/>
    </source>
</evidence>
<dbReference type="InterPro" id="IPR006594">
    <property type="entry name" value="LisH"/>
</dbReference>
<dbReference type="CDD" id="cd00200">
    <property type="entry name" value="WD40"/>
    <property type="match status" value="1"/>
</dbReference>
<dbReference type="PROSITE" id="PS50897">
    <property type="entry name" value="CTLH"/>
    <property type="match status" value="1"/>
</dbReference>
<keyword evidence="4" id="KW-0597">Phosphoprotein</keyword>
<dbReference type="AlphaFoldDB" id="A0A0V1I915"/>
<evidence type="ECO:0000256" key="7">
    <source>
        <dbReference type="ARBA" id="ARBA00022707"/>
    </source>
</evidence>
<evidence type="ECO:0000256" key="14">
    <source>
        <dbReference type="ARBA" id="ARBA00026184"/>
    </source>
</evidence>
<accession>A0A0V1I915</accession>
<evidence type="ECO:0000256" key="1">
    <source>
        <dbReference type="ARBA" id="ARBA00004324"/>
    </source>
</evidence>
<feature type="transmembrane region" description="Helical" evidence="16">
    <location>
        <begin position="493"/>
        <end position="512"/>
    </location>
</feature>
<dbReference type="Proteomes" id="UP000054826">
    <property type="component" value="Unassembled WGS sequence"/>
</dbReference>
<keyword evidence="12" id="KW-0449">Lipoprotein</keyword>
<name>A0A0V1I915_TRIPS</name>
<evidence type="ECO:0000313" key="22">
    <source>
        <dbReference type="Proteomes" id="UP000054826"/>
    </source>
</evidence>
<dbReference type="FunFam" id="2.30.42.10:FF:000026">
    <property type="entry name" value="Golgi reassembly stacking protein 2"/>
    <property type="match status" value="1"/>
</dbReference>
<dbReference type="InterPro" id="IPR024958">
    <property type="entry name" value="GRASP_PDZ"/>
</dbReference>
<feature type="transmembrane region" description="Helical" evidence="16">
    <location>
        <begin position="467"/>
        <end position="486"/>
    </location>
</feature>
<comment type="subcellular location">
    <subcellularLocation>
        <location evidence="2">Golgi apparatus membrane</location>
    </subcellularLocation>
    <subcellularLocation>
        <location evidence="1">Nucleus speckle</location>
    </subcellularLocation>
</comment>
<evidence type="ECO:0000256" key="15">
    <source>
        <dbReference type="PROSITE-ProRule" id="PRU00221"/>
    </source>
</evidence>
<dbReference type="SUPFAM" id="SSF50156">
    <property type="entry name" value="PDZ domain-like"/>
    <property type="match status" value="2"/>
</dbReference>
<comment type="similarity">
    <text evidence="3">Belongs to the GORASP family.</text>
</comment>
<keyword evidence="9" id="KW-0333">Golgi apparatus</keyword>
<feature type="repeat" description="WD" evidence="15">
    <location>
        <begin position="1011"/>
        <end position="1044"/>
    </location>
</feature>
<evidence type="ECO:0000313" key="19">
    <source>
        <dbReference type="EMBL" id="KRZ18948.1"/>
    </source>
</evidence>
<dbReference type="InterPro" id="IPR006595">
    <property type="entry name" value="CTLH_C"/>
</dbReference>
<evidence type="ECO:0000313" key="21">
    <source>
        <dbReference type="Proteomes" id="UP000054805"/>
    </source>
</evidence>
<protein>
    <recommendedName>
        <fullName evidence="14">WD40 repeat-containing protein SMU1</fullName>
    </recommendedName>
</protein>
<keyword evidence="21" id="KW-1185">Reference proteome</keyword>
<dbReference type="InterPro" id="IPR045184">
    <property type="entry name" value="SMU1"/>
</dbReference>
<dbReference type="PROSITE" id="PS51865">
    <property type="entry name" value="PDZ_GRASP"/>
    <property type="match status" value="2"/>
</dbReference>
<dbReference type="InterPro" id="IPR015943">
    <property type="entry name" value="WD40/YVTN_repeat-like_dom_sf"/>
</dbReference>
<keyword evidence="5 15" id="KW-0853">WD repeat</keyword>
<dbReference type="SMART" id="SM00668">
    <property type="entry name" value="CTLH"/>
    <property type="match status" value="1"/>
</dbReference>
<dbReference type="GO" id="GO:0000139">
    <property type="term" value="C:Golgi membrane"/>
    <property type="evidence" value="ECO:0007669"/>
    <property type="project" value="UniProtKB-SubCell"/>
</dbReference>
<evidence type="ECO:0000256" key="2">
    <source>
        <dbReference type="ARBA" id="ARBA00004394"/>
    </source>
</evidence>
<dbReference type="InterPro" id="IPR036034">
    <property type="entry name" value="PDZ_sf"/>
</dbReference>
<dbReference type="PANTHER" id="PTHR22848">
    <property type="entry name" value="WD40 REPEAT PROTEIN"/>
    <property type="match status" value="1"/>
</dbReference>
<feature type="domain" description="CTLH" evidence="17">
    <location>
        <begin position="589"/>
        <end position="641"/>
    </location>
</feature>
<evidence type="ECO:0000256" key="12">
    <source>
        <dbReference type="ARBA" id="ARBA00023288"/>
    </source>
</evidence>
<dbReference type="SUPFAM" id="SSF50978">
    <property type="entry name" value="WD40 repeat-like"/>
    <property type="match status" value="1"/>
</dbReference>
<dbReference type="InterPro" id="IPR019775">
    <property type="entry name" value="WD40_repeat_CS"/>
</dbReference>
<dbReference type="GO" id="GO:0016607">
    <property type="term" value="C:nuclear speck"/>
    <property type="evidence" value="ECO:0007669"/>
    <property type="project" value="UniProtKB-SubCell"/>
</dbReference>
<evidence type="ECO:0000256" key="8">
    <source>
        <dbReference type="ARBA" id="ARBA00022737"/>
    </source>
</evidence>
<feature type="non-terminal residue" evidence="19">
    <location>
        <position position="1"/>
    </location>
</feature>
<evidence type="ECO:0000256" key="11">
    <source>
        <dbReference type="ARBA" id="ARBA00023187"/>
    </source>
</evidence>
<evidence type="ECO:0000256" key="3">
    <source>
        <dbReference type="ARBA" id="ARBA00007144"/>
    </source>
</evidence>
<dbReference type="PROSITE" id="PS00678">
    <property type="entry name" value="WD_REPEATS_1"/>
    <property type="match status" value="1"/>
</dbReference>
<keyword evidence="7" id="KW-0519">Myristate</keyword>
<evidence type="ECO:0000256" key="4">
    <source>
        <dbReference type="ARBA" id="ARBA00022553"/>
    </source>
</evidence>
<dbReference type="SMART" id="SM00320">
    <property type="entry name" value="WD40"/>
    <property type="match status" value="6"/>
</dbReference>
<feature type="repeat" description="WD" evidence="15">
    <location>
        <begin position="785"/>
        <end position="814"/>
    </location>
</feature>
<evidence type="ECO:0000256" key="6">
    <source>
        <dbReference type="ARBA" id="ARBA00022664"/>
    </source>
</evidence>
<keyword evidence="6" id="KW-0507">mRNA processing</keyword>
<dbReference type="Gene3D" id="2.130.10.10">
    <property type="entry name" value="YVTN repeat-like/Quinoprotein amine dehydrogenase"/>
    <property type="match status" value="1"/>
</dbReference>
<organism evidence="19 21">
    <name type="scientific">Trichinella pseudospiralis</name>
    <name type="common">Parasitic roundworm</name>
    <dbReference type="NCBI Taxonomy" id="6337"/>
    <lineage>
        <taxon>Eukaryota</taxon>
        <taxon>Metazoa</taxon>
        <taxon>Ecdysozoa</taxon>
        <taxon>Nematoda</taxon>
        <taxon>Enoplea</taxon>
        <taxon>Dorylaimia</taxon>
        <taxon>Trichinellida</taxon>
        <taxon>Trichinellidae</taxon>
        <taxon>Trichinella</taxon>
    </lineage>
</organism>
<dbReference type="Pfam" id="PF00400">
    <property type="entry name" value="WD40"/>
    <property type="match status" value="4"/>
</dbReference>
<keyword evidence="8" id="KW-0677">Repeat</keyword>
<dbReference type="Gene3D" id="2.30.42.10">
    <property type="match status" value="2"/>
</dbReference>
<dbReference type="InterPro" id="IPR036322">
    <property type="entry name" value="WD40_repeat_dom_sf"/>
</dbReference>
<dbReference type="PROSITE" id="PS50082">
    <property type="entry name" value="WD_REPEATS_2"/>
    <property type="match status" value="4"/>
</dbReference>
<evidence type="ECO:0000256" key="16">
    <source>
        <dbReference type="SAM" id="Phobius"/>
    </source>
</evidence>
<keyword evidence="16" id="KW-0812">Transmembrane</keyword>
<dbReference type="InterPro" id="IPR001680">
    <property type="entry name" value="WD40_rpt"/>
</dbReference>
<gene>
    <name evidence="19" type="primary">Smu1</name>
    <name evidence="19" type="ORF">T4B_1812</name>
    <name evidence="20" type="ORF">T4C_8904</name>
</gene>
<sequence>LKMGNQQSGFQVGGKEGYHVLRVQENSPGQRAGLETFFDFIVAVGNQRLDKDNDSLREILKQHVERPLEITVYNSKTQTIRQTQITPSESWGGQGLLGVSIRFCSFEGASQNVWHVLDVQQNSPAAIAGLRSNSDYILGSDSVLNNADDLFSLVEANEGKPLKLYVYNVETDAVREVTLIPNVAWGGVGSLGCDIGYGYLHRIPMFVDRSKSVNNSQQIPVDKSPLLSENVGAAMSTSPNAEIPVKKMLPTATPTANATTPPPPGFVTQNTALIQNSATENSNAELSFAQVGQSTKGIFVDNQSLDTVDLQATSRPVNESEISMPVSVESNFPSQVYQDLPSSTVSTYNSNILPMISQQPIATALPNPSIPYGGFTMPYGFSGQAQVNQPPVSSVPVGSYSLQSEGVPSFQPVNFSNPNANVGPLYCMYPPPSNFISPPTMFYPVSSSTVTQPTAMYDFFRFSSGIYTFWFSCSITLCAPPAGFICRSIFPTFYKSWILIIFIFKMILPWHWKAAFFSFDVSDPATMSNIEIESVDCNKCTYLLTRTNEQFNNYCLQNIIRLIEQYFKENNLTRSLEMLQEETNITLNTVDSIDTFTSDILCGRWDTVLRVIQPLRLPAKKLVDLYEQVIVEMIELRELGTARLMLRQTEPMIYMKRVDPERHSKLEHLLTISFFDPRDAYEQGTNKEIRRQAIATDLSNEVIVVPPSRLMALLGQALKWQQHQGLLPAGTKIDLFRGKTAMQQQEDERYPTQIHVTIHHLEFVVQQLQANEKFSSQVFPECAMFSPDGQYLVSGTVDGFIEIWNFLTGKLRKDLKYQSQVWKVSLGQCIRRLEKAHQAGVTSVQFSRDSSQVLSSSYDYTIKIHGIRSGKLLKELRGHTSFVNCAIFSFDAHHIISCSSDGLIKFWNTRSTECINNIRRMGGVLPDNVSITSLALMPRNPEHILVCTKSPSIFIINMQGQTVRSYSSGKREGGEFVCSCISPRGEWIYCLGSDHLLYAFSTSTGNLERTMQAHDKDVIGICHHPHQNFVATYAEDGLLQIWKP</sequence>
<dbReference type="EMBL" id="JYDS01000282">
    <property type="protein sequence ID" value="KRZ18948.1"/>
    <property type="molecule type" value="Genomic_DNA"/>
</dbReference>
<evidence type="ECO:0000259" key="17">
    <source>
        <dbReference type="PROSITE" id="PS50897"/>
    </source>
</evidence>
<comment type="similarity">
    <text evidence="13">Belongs to the WD repeat SMU1 family.</text>
</comment>
<feature type="domain" description="PDZ GRASP-type" evidence="18">
    <location>
        <begin position="16"/>
        <end position="106"/>
    </location>
</feature>
<feature type="domain" description="PDZ GRASP-type" evidence="18">
    <location>
        <begin position="112"/>
        <end position="200"/>
    </location>
</feature>